<keyword evidence="1" id="KW-1133">Transmembrane helix</keyword>
<reference evidence="2 3" key="1">
    <citation type="journal article" date="2018" name="Nat. Ecol. Evol.">
        <title>Pezizomycetes genomes reveal the molecular basis of ectomycorrhizal truffle lifestyle.</title>
        <authorList>
            <person name="Murat C."/>
            <person name="Payen T."/>
            <person name="Noel B."/>
            <person name="Kuo A."/>
            <person name="Morin E."/>
            <person name="Chen J."/>
            <person name="Kohler A."/>
            <person name="Krizsan K."/>
            <person name="Balestrini R."/>
            <person name="Da Silva C."/>
            <person name="Montanini B."/>
            <person name="Hainaut M."/>
            <person name="Levati E."/>
            <person name="Barry K.W."/>
            <person name="Belfiori B."/>
            <person name="Cichocki N."/>
            <person name="Clum A."/>
            <person name="Dockter R.B."/>
            <person name="Fauchery L."/>
            <person name="Guy J."/>
            <person name="Iotti M."/>
            <person name="Le Tacon F."/>
            <person name="Lindquist E.A."/>
            <person name="Lipzen A."/>
            <person name="Malagnac F."/>
            <person name="Mello A."/>
            <person name="Molinier V."/>
            <person name="Miyauchi S."/>
            <person name="Poulain J."/>
            <person name="Riccioni C."/>
            <person name="Rubini A."/>
            <person name="Sitrit Y."/>
            <person name="Splivallo R."/>
            <person name="Traeger S."/>
            <person name="Wang M."/>
            <person name="Zifcakova L."/>
            <person name="Wipf D."/>
            <person name="Zambonelli A."/>
            <person name="Paolocci F."/>
            <person name="Nowrousian M."/>
            <person name="Ottonello S."/>
            <person name="Baldrian P."/>
            <person name="Spatafora J.W."/>
            <person name="Henrissat B."/>
            <person name="Nagy L.G."/>
            <person name="Aury J.M."/>
            <person name="Wincker P."/>
            <person name="Grigoriev I.V."/>
            <person name="Bonfante P."/>
            <person name="Martin F.M."/>
        </authorList>
    </citation>
    <scope>NUCLEOTIDE SEQUENCE [LARGE SCALE GENOMIC DNA]</scope>
    <source>
        <strain evidence="2 3">RN42</strain>
    </source>
</reference>
<dbReference type="EMBL" id="ML119654">
    <property type="protein sequence ID" value="RPA85397.1"/>
    <property type="molecule type" value="Genomic_DNA"/>
</dbReference>
<name>A0A3N4IIZ3_ASCIM</name>
<keyword evidence="3" id="KW-1185">Reference proteome</keyword>
<feature type="transmembrane region" description="Helical" evidence="1">
    <location>
        <begin position="20"/>
        <end position="42"/>
    </location>
</feature>
<dbReference type="AlphaFoldDB" id="A0A3N4IIZ3"/>
<evidence type="ECO:0000313" key="2">
    <source>
        <dbReference type="EMBL" id="RPA85397.1"/>
    </source>
</evidence>
<keyword evidence="1" id="KW-0472">Membrane</keyword>
<feature type="transmembrane region" description="Helical" evidence="1">
    <location>
        <begin position="75"/>
        <end position="93"/>
    </location>
</feature>
<protein>
    <submittedName>
        <fullName evidence="2">Uncharacterized protein</fullName>
    </submittedName>
</protein>
<feature type="transmembrane region" description="Helical" evidence="1">
    <location>
        <begin position="48"/>
        <end position="68"/>
    </location>
</feature>
<keyword evidence="1" id="KW-0812">Transmembrane</keyword>
<organism evidence="2 3">
    <name type="scientific">Ascobolus immersus RN42</name>
    <dbReference type="NCBI Taxonomy" id="1160509"/>
    <lineage>
        <taxon>Eukaryota</taxon>
        <taxon>Fungi</taxon>
        <taxon>Dikarya</taxon>
        <taxon>Ascomycota</taxon>
        <taxon>Pezizomycotina</taxon>
        <taxon>Pezizomycetes</taxon>
        <taxon>Pezizales</taxon>
        <taxon>Ascobolaceae</taxon>
        <taxon>Ascobolus</taxon>
    </lineage>
</organism>
<dbReference type="Proteomes" id="UP000275078">
    <property type="component" value="Unassembled WGS sequence"/>
</dbReference>
<accession>A0A3N4IIZ3</accession>
<evidence type="ECO:0000256" key="1">
    <source>
        <dbReference type="SAM" id="Phobius"/>
    </source>
</evidence>
<sequence length="280" mass="31636">MFAKAKTLFTTHKRGKIYLATRYVTVVASLLTWILVLCRGLRDVEADVFALAFAAAIFIFSTIDIIFALPMVFPIIIDLIFTLGLLTSIPFNIKKVVAITRELHDYGYRASSNSHIQPVQTQPVFLKRQVEPALRTGELPSTSTPVIKPMLIVPFENLLNNFIELMKADEEIRASVRNEMEGDIRATRSGTATTTAEKWNEFGFGGYSWNSDYTYLAWSWKQREYGVPIIVFSCIAVVSAVAGWVMVVRQCRIKNRMKREEQLRLAGKLGPSEETIGRAF</sequence>
<evidence type="ECO:0000313" key="3">
    <source>
        <dbReference type="Proteomes" id="UP000275078"/>
    </source>
</evidence>
<feature type="transmembrane region" description="Helical" evidence="1">
    <location>
        <begin position="225"/>
        <end position="248"/>
    </location>
</feature>
<gene>
    <name evidence="2" type="ORF">BJ508DRAFT_373759</name>
</gene>
<proteinExistence type="predicted"/>